<gene>
    <name evidence="2" type="ORF">FNH13_13415</name>
</gene>
<dbReference type="EMBL" id="CP041616">
    <property type="protein sequence ID" value="QDO89200.1"/>
    <property type="molecule type" value="Genomic_DNA"/>
</dbReference>
<organism evidence="2 3">
    <name type="scientific">Ornithinimicrobium ciconiae</name>
    <dbReference type="NCBI Taxonomy" id="2594265"/>
    <lineage>
        <taxon>Bacteria</taxon>
        <taxon>Bacillati</taxon>
        <taxon>Actinomycetota</taxon>
        <taxon>Actinomycetes</taxon>
        <taxon>Micrococcales</taxon>
        <taxon>Ornithinimicrobiaceae</taxon>
        <taxon>Ornithinimicrobium</taxon>
    </lineage>
</organism>
<dbReference type="InterPro" id="IPR010985">
    <property type="entry name" value="Ribbon_hlx_hlx"/>
</dbReference>
<dbReference type="SUPFAM" id="SSF47598">
    <property type="entry name" value="Ribbon-helix-helix"/>
    <property type="match status" value="1"/>
</dbReference>
<evidence type="ECO:0000313" key="2">
    <source>
        <dbReference type="EMBL" id="QDO89200.1"/>
    </source>
</evidence>
<proteinExistence type="predicted"/>
<dbReference type="Proteomes" id="UP000315395">
    <property type="component" value="Chromosome"/>
</dbReference>
<protein>
    <submittedName>
        <fullName evidence="2">Ribbon-helix-helix protein, CopG family</fullName>
    </submittedName>
</protein>
<dbReference type="InterPro" id="IPR002145">
    <property type="entry name" value="CopG"/>
</dbReference>
<dbReference type="OrthoDB" id="9812023at2"/>
<keyword evidence="3" id="KW-1185">Reference proteome</keyword>
<evidence type="ECO:0000313" key="3">
    <source>
        <dbReference type="Proteomes" id="UP000315395"/>
    </source>
</evidence>
<feature type="domain" description="Ribbon-helix-helix protein CopG" evidence="1">
    <location>
        <begin position="30"/>
        <end position="54"/>
    </location>
</feature>
<sequence length="101" mass="11489">MSPGAEALWQVPYSYIEARDGGATMATKQLNTSVDSSLYERLDRLATRTGRSRSHYAAEFIERGLNDLEDHYLLKDSLQEFYATDEESIAHEDVDWDALGR</sequence>
<dbReference type="GO" id="GO:0006355">
    <property type="term" value="P:regulation of DNA-templated transcription"/>
    <property type="evidence" value="ECO:0007669"/>
    <property type="project" value="InterPro"/>
</dbReference>
<name>A0A516GCW0_9MICO</name>
<dbReference type="Pfam" id="PF01402">
    <property type="entry name" value="RHH_1"/>
    <property type="match status" value="1"/>
</dbReference>
<dbReference type="AlphaFoldDB" id="A0A516GCW0"/>
<accession>A0A516GCW0</accession>
<dbReference type="KEGG" id="orz:FNH13_13415"/>
<reference evidence="2 3" key="1">
    <citation type="submission" date="2019-07" db="EMBL/GenBank/DDBJ databases">
        <title>complete genome sequencing of Ornithinimicrobium sp. H23M54.</title>
        <authorList>
            <person name="Bae J.-W."/>
            <person name="Lee S.-Y."/>
        </authorList>
    </citation>
    <scope>NUCLEOTIDE SEQUENCE [LARGE SCALE GENOMIC DNA]</scope>
    <source>
        <strain evidence="2 3">H23M54</strain>
    </source>
</reference>
<evidence type="ECO:0000259" key="1">
    <source>
        <dbReference type="Pfam" id="PF01402"/>
    </source>
</evidence>